<gene>
    <name evidence="3" type="ORF">BPOR_0273g00140</name>
</gene>
<sequence>MTTHSNSRSQYTPLATASDASIEDDPSNLAVLVKDARSSSLDSSSSTTDRTRRLPPRDTDVIFDGDSDADVEPVSKSVFETDSMIPVGDKGKELSESQKLLKEGKSAIALESNGEEQFESESRPQSSSIKYSTVIENQSPVTGNGDFDQIKDPYQQDNEDSSSTQLTPRPTAEFVVDSDSQSIHQISAKTEIDRDAAASEVADATHEAETASETAAHLDSLYPMNPSVEQDNARRNATIKGLQKSTITAILHMFLAFTLIFALIYPKLNLLQDVRAYFHSRPSTMALHSIRYYINRRLRVS</sequence>
<keyword evidence="4" id="KW-1185">Reference proteome</keyword>
<dbReference type="Proteomes" id="UP000297280">
    <property type="component" value="Unassembled WGS sequence"/>
</dbReference>
<keyword evidence="2" id="KW-1133">Transmembrane helix</keyword>
<feature type="transmembrane region" description="Helical" evidence="2">
    <location>
        <begin position="246"/>
        <end position="265"/>
    </location>
</feature>
<evidence type="ECO:0000256" key="1">
    <source>
        <dbReference type="SAM" id="MobiDB-lite"/>
    </source>
</evidence>
<proteinExistence type="predicted"/>
<accession>A0A4Z1KT36</accession>
<feature type="region of interest" description="Disordered" evidence="1">
    <location>
        <begin position="1"/>
        <end position="167"/>
    </location>
</feature>
<protein>
    <submittedName>
        <fullName evidence="3">Uncharacterized protein</fullName>
    </submittedName>
</protein>
<feature type="compositionally biased region" description="Acidic residues" evidence="1">
    <location>
        <begin position="61"/>
        <end position="71"/>
    </location>
</feature>
<organism evidence="3 4">
    <name type="scientific">Botrytis porri</name>
    <dbReference type="NCBI Taxonomy" id="87229"/>
    <lineage>
        <taxon>Eukaryota</taxon>
        <taxon>Fungi</taxon>
        <taxon>Dikarya</taxon>
        <taxon>Ascomycota</taxon>
        <taxon>Pezizomycotina</taxon>
        <taxon>Leotiomycetes</taxon>
        <taxon>Helotiales</taxon>
        <taxon>Sclerotiniaceae</taxon>
        <taxon>Botrytis</taxon>
    </lineage>
</organism>
<evidence type="ECO:0000313" key="4">
    <source>
        <dbReference type="Proteomes" id="UP000297280"/>
    </source>
</evidence>
<evidence type="ECO:0000256" key="2">
    <source>
        <dbReference type="SAM" id="Phobius"/>
    </source>
</evidence>
<feature type="compositionally biased region" description="Basic and acidic residues" evidence="1">
    <location>
        <begin position="49"/>
        <end position="60"/>
    </location>
</feature>
<comment type="caution">
    <text evidence="3">The sequence shown here is derived from an EMBL/GenBank/DDBJ whole genome shotgun (WGS) entry which is preliminary data.</text>
</comment>
<keyword evidence="2" id="KW-0812">Transmembrane</keyword>
<evidence type="ECO:0000313" key="3">
    <source>
        <dbReference type="EMBL" id="TGO86835.1"/>
    </source>
</evidence>
<keyword evidence="2" id="KW-0472">Membrane</keyword>
<feature type="compositionally biased region" description="Polar residues" evidence="1">
    <location>
        <begin position="1"/>
        <end position="19"/>
    </location>
</feature>
<feature type="compositionally biased region" description="Low complexity" evidence="1">
    <location>
        <begin position="38"/>
        <end position="48"/>
    </location>
</feature>
<feature type="compositionally biased region" description="Polar residues" evidence="1">
    <location>
        <begin position="123"/>
        <end position="142"/>
    </location>
</feature>
<feature type="compositionally biased region" description="Basic and acidic residues" evidence="1">
    <location>
        <begin position="89"/>
        <end position="105"/>
    </location>
</feature>
<name>A0A4Z1KT36_9HELO</name>
<dbReference type="AlphaFoldDB" id="A0A4Z1KT36"/>
<reference evidence="3 4" key="1">
    <citation type="submission" date="2017-12" db="EMBL/GenBank/DDBJ databases">
        <title>Comparative genomics of Botrytis spp.</title>
        <authorList>
            <person name="Valero-Jimenez C.A."/>
            <person name="Tapia P."/>
            <person name="Veloso J."/>
            <person name="Silva-Moreno E."/>
            <person name="Staats M."/>
            <person name="Valdes J.H."/>
            <person name="Van Kan J.A.L."/>
        </authorList>
    </citation>
    <scope>NUCLEOTIDE SEQUENCE [LARGE SCALE GENOMIC DNA]</scope>
    <source>
        <strain evidence="3 4">MUCL3349</strain>
    </source>
</reference>
<dbReference type="EMBL" id="PQXO01000272">
    <property type="protein sequence ID" value="TGO86835.1"/>
    <property type="molecule type" value="Genomic_DNA"/>
</dbReference>